<protein>
    <submittedName>
        <fullName evidence="1">Uncharacterized protein</fullName>
    </submittedName>
</protein>
<organism evidence="1 2">
    <name type="scientific">Euplotes crassus</name>
    <dbReference type="NCBI Taxonomy" id="5936"/>
    <lineage>
        <taxon>Eukaryota</taxon>
        <taxon>Sar</taxon>
        <taxon>Alveolata</taxon>
        <taxon>Ciliophora</taxon>
        <taxon>Intramacronucleata</taxon>
        <taxon>Spirotrichea</taxon>
        <taxon>Hypotrichia</taxon>
        <taxon>Euplotida</taxon>
        <taxon>Euplotidae</taxon>
        <taxon>Moneuplotes</taxon>
    </lineage>
</organism>
<gene>
    <name evidence="1" type="ORF">ECRASSUSDP1_LOCUS13593</name>
</gene>
<keyword evidence="2" id="KW-1185">Reference proteome</keyword>
<evidence type="ECO:0000313" key="1">
    <source>
        <dbReference type="EMBL" id="CAI2372265.1"/>
    </source>
</evidence>
<comment type="caution">
    <text evidence="1">The sequence shown here is derived from an EMBL/GenBank/DDBJ whole genome shotgun (WGS) entry which is preliminary data.</text>
</comment>
<dbReference type="Proteomes" id="UP001295684">
    <property type="component" value="Unassembled WGS sequence"/>
</dbReference>
<reference evidence="1" key="1">
    <citation type="submission" date="2023-07" db="EMBL/GenBank/DDBJ databases">
        <authorList>
            <consortium name="AG Swart"/>
            <person name="Singh M."/>
            <person name="Singh A."/>
            <person name="Seah K."/>
            <person name="Emmerich C."/>
        </authorList>
    </citation>
    <scope>NUCLEOTIDE SEQUENCE</scope>
    <source>
        <strain evidence="1">DP1</strain>
    </source>
</reference>
<proteinExistence type="predicted"/>
<dbReference type="AlphaFoldDB" id="A0AAD1XEV5"/>
<sequence length="659" mass="76699">MESLPSQEDNNQIPENRAHSYTCNMFTKLGICLNILPYFDYLHKTRHLMMQLFSGSRQLWIEENQKIIENMHECMQLVEISDANMEIVRKLFKLPERIPADKSKRQSLACAYTTYKYFKFAIRVSVSSSRLSCESQSEEIIELLRKFYPLGKLRVESVMFYKSPTQYHYAALDESVLKETNDTVDAVIGLLGLECQVLDSQKYLAPPMVKLQNNYIRGYNRLYLERDVEIKEELFELSYLGFTREFNKLIRTKSTYTLELFIDQFITLGNPLPEFLEEITIIASTPSYQSEDAKQQCDVTQLIDVIEPQHKLKFIFKELSSFESRNNLCLVSKLREFAGVQVHAEFTNTNKDAFILHCLHCMLCLNVEDATKTTYFKNVRIDCGVEDISFVSDNEYILIRSVCSLKGTTQVECPSGREFATFIDSFDLINEKSTMIAVKVLDISSLALNKHFDEFVNQPEMKNEEEESKQTCLNFENWRKLPSFLNNDSSMKAILKVNVKDLEILRCIPKGVKIKSLSLSLPKTLDLDLTTTVSLIDEFLDQLNQKRLFKLVITGLQSTNQVFLERFIDDYLIKKNNKLTELVIKNLWKLVQNHSTKNVYLLTLQPPKDEQLQRQEVYTKLEGFRHRRIAYRDEKLLSCNCCGGVNNNEIHRFYSNSLR</sequence>
<name>A0AAD1XEV5_EUPCR</name>
<accession>A0AAD1XEV5</accession>
<dbReference type="EMBL" id="CAMPGE010013537">
    <property type="protein sequence ID" value="CAI2372265.1"/>
    <property type="molecule type" value="Genomic_DNA"/>
</dbReference>
<evidence type="ECO:0000313" key="2">
    <source>
        <dbReference type="Proteomes" id="UP001295684"/>
    </source>
</evidence>